<dbReference type="GO" id="GO:0005886">
    <property type="term" value="C:plasma membrane"/>
    <property type="evidence" value="ECO:0007669"/>
    <property type="project" value="UniProtKB-SubCell"/>
</dbReference>
<dbReference type="InterPro" id="IPR013604">
    <property type="entry name" value="7TM_chemorcpt"/>
</dbReference>
<comment type="caution">
    <text evidence="7">The sequence shown here is derived from an EMBL/GenBank/DDBJ whole genome shotgun (WGS) entry which is preliminary data.</text>
</comment>
<dbReference type="Pfam" id="PF08395">
    <property type="entry name" value="7tm_7"/>
    <property type="match status" value="1"/>
</dbReference>
<comment type="subcellular location">
    <subcellularLocation>
        <location evidence="1">Cell membrane</location>
        <topology evidence="1">Multi-pass membrane protein</topology>
    </subcellularLocation>
</comment>
<evidence type="ECO:0000256" key="4">
    <source>
        <dbReference type="ARBA" id="ARBA00022989"/>
    </source>
</evidence>
<organism evidence="7 8">
    <name type="scientific">Nephila pilipes</name>
    <name type="common">Giant wood spider</name>
    <name type="synonym">Nephila maculata</name>
    <dbReference type="NCBI Taxonomy" id="299642"/>
    <lineage>
        <taxon>Eukaryota</taxon>
        <taxon>Metazoa</taxon>
        <taxon>Ecdysozoa</taxon>
        <taxon>Arthropoda</taxon>
        <taxon>Chelicerata</taxon>
        <taxon>Arachnida</taxon>
        <taxon>Araneae</taxon>
        <taxon>Araneomorphae</taxon>
        <taxon>Entelegynae</taxon>
        <taxon>Araneoidea</taxon>
        <taxon>Nephilidae</taxon>
        <taxon>Nephila</taxon>
    </lineage>
</organism>
<keyword evidence="8" id="KW-1185">Reference proteome</keyword>
<feature type="transmembrane region" description="Helical" evidence="6">
    <location>
        <begin position="206"/>
        <end position="229"/>
    </location>
</feature>
<evidence type="ECO:0000256" key="5">
    <source>
        <dbReference type="ARBA" id="ARBA00023136"/>
    </source>
</evidence>
<proteinExistence type="predicted"/>
<feature type="transmembrane region" description="Helical" evidence="6">
    <location>
        <begin position="105"/>
        <end position="127"/>
    </location>
</feature>
<evidence type="ECO:0000256" key="2">
    <source>
        <dbReference type="ARBA" id="ARBA00022475"/>
    </source>
</evidence>
<feature type="transmembrane region" description="Helical" evidence="6">
    <location>
        <begin position="139"/>
        <end position="159"/>
    </location>
</feature>
<keyword evidence="4 6" id="KW-1133">Transmembrane helix</keyword>
<accession>A0A8X6TCD8</accession>
<keyword evidence="3 6" id="KW-0812">Transmembrane</keyword>
<keyword evidence="5 6" id="KW-0472">Membrane</keyword>
<gene>
    <name evidence="7" type="primary">AVEN_13374_1</name>
    <name evidence="7" type="ORF">NPIL_59891</name>
</gene>
<reference evidence="7" key="1">
    <citation type="submission" date="2020-08" db="EMBL/GenBank/DDBJ databases">
        <title>Multicomponent nature underlies the extraordinary mechanical properties of spider dragline silk.</title>
        <authorList>
            <person name="Kono N."/>
            <person name="Nakamura H."/>
            <person name="Mori M."/>
            <person name="Yoshida Y."/>
            <person name="Ohtoshi R."/>
            <person name="Malay A.D."/>
            <person name="Moran D.A.P."/>
            <person name="Tomita M."/>
            <person name="Numata K."/>
            <person name="Arakawa K."/>
        </authorList>
    </citation>
    <scope>NUCLEOTIDE SEQUENCE</scope>
</reference>
<evidence type="ECO:0000313" key="7">
    <source>
        <dbReference type="EMBL" id="GFS94962.1"/>
    </source>
</evidence>
<protein>
    <submittedName>
        <fullName evidence="7">Uncharacterized protein</fullName>
    </submittedName>
</protein>
<feature type="transmembrane region" description="Helical" evidence="6">
    <location>
        <begin position="39"/>
        <end position="66"/>
    </location>
</feature>
<sequence>MNQIGYFCSKARKYEHDEFRSSVFVPEDLKEHFTFIIDIFWMSVVVMTHGIVFCFVGYYSCVCICIKSCFAKFTLSFETLISQGDYRSILSIHEDISQVMSLANAFLSVPAFSIVLCIMSALFAFGYTVAYNPSDDIETYFTLISGILQYIMALLLLMISAAGCNRASNLAQETINSLPGWLPQHRKALKMHIHQRHSKTFPMTLWNIYVIDESLLISAFGTLLTYGFLVGNIRNVND</sequence>
<dbReference type="EMBL" id="BMAW01005585">
    <property type="protein sequence ID" value="GFS94962.1"/>
    <property type="molecule type" value="Genomic_DNA"/>
</dbReference>
<evidence type="ECO:0000256" key="1">
    <source>
        <dbReference type="ARBA" id="ARBA00004651"/>
    </source>
</evidence>
<dbReference type="GO" id="GO:0050909">
    <property type="term" value="P:sensory perception of taste"/>
    <property type="evidence" value="ECO:0007669"/>
    <property type="project" value="InterPro"/>
</dbReference>
<name>A0A8X6TCD8_NEPPI</name>
<evidence type="ECO:0000256" key="6">
    <source>
        <dbReference type="SAM" id="Phobius"/>
    </source>
</evidence>
<dbReference type="OrthoDB" id="5800391at2759"/>
<dbReference type="AlphaFoldDB" id="A0A8X6TCD8"/>
<evidence type="ECO:0000256" key="3">
    <source>
        <dbReference type="ARBA" id="ARBA00022692"/>
    </source>
</evidence>
<evidence type="ECO:0000313" key="8">
    <source>
        <dbReference type="Proteomes" id="UP000887013"/>
    </source>
</evidence>
<dbReference type="Proteomes" id="UP000887013">
    <property type="component" value="Unassembled WGS sequence"/>
</dbReference>
<keyword evidence="2" id="KW-1003">Cell membrane</keyword>